<dbReference type="GO" id="GO:0000976">
    <property type="term" value="F:transcription cis-regulatory region binding"/>
    <property type="evidence" value="ECO:0007669"/>
    <property type="project" value="TreeGrafter"/>
</dbReference>
<dbReference type="OrthoDB" id="71867at2"/>
<dbReference type="Gene3D" id="1.10.357.10">
    <property type="entry name" value="Tetracycline Repressor, domain 2"/>
    <property type="match status" value="1"/>
</dbReference>
<dbReference type="InterPro" id="IPR009057">
    <property type="entry name" value="Homeodomain-like_sf"/>
</dbReference>
<reference evidence="6 7" key="1">
    <citation type="submission" date="2019-11" db="EMBL/GenBank/DDBJ databases">
        <title>Agromyces kandeliae sp. nov., isolated from mangrove soil.</title>
        <authorList>
            <person name="Wang R."/>
        </authorList>
    </citation>
    <scope>NUCLEOTIDE SEQUENCE [LARGE SCALE GENOMIC DNA]</scope>
    <source>
        <strain evidence="6 7">JCM 11433</strain>
    </source>
</reference>
<dbReference type="Pfam" id="PF13305">
    <property type="entry name" value="TetR_C_33"/>
    <property type="match status" value="1"/>
</dbReference>
<dbReference type="GO" id="GO:0003700">
    <property type="term" value="F:DNA-binding transcription factor activity"/>
    <property type="evidence" value="ECO:0007669"/>
    <property type="project" value="TreeGrafter"/>
</dbReference>
<evidence type="ECO:0000313" key="6">
    <source>
        <dbReference type="EMBL" id="MTH68629.1"/>
    </source>
</evidence>
<gene>
    <name evidence="6" type="ORF">GJ743_09640</name>
</gene>
<proteinExistence type="predicted"/>
<dbReference type="InterPro" id="IPR003012">
    <property type="entry name" value="Tet_transcr_reg_TetR"/>
</dbReference>
<keyword evidence="7" id="KW-1185">Reference proteome</keyword>
<dbReference type="GO" id="GO:0045892">
    <property type="term" value="P:negative regulation of DNA-templated transcription"/>
    <property type="evidence" value="ECO:0007669"/>
    <property type="project" value="InterPro"/>
</dbReference>
<evidence type="ECO:0000256" key="1">
    <source>
        <dbReference type="ARBA" id="ARBA00023015"/>
    </source>
</evidence>
<protein>
    <submittedName>
        <fullName evidence="6">TetR family transcriptional regulator</fullName>
    </submittedName>
</protein>
<feature type="domain" description="HTH tetR-type" evidence="5">
    <location>
        <begin position="6"/>
        <end position="66"/>
    </location>
</feature>
<keyword evidence="1" id="KW-0805">Transcription regulation</keyword>
<evidence type="ECO:0000256" key="4">
    <source>
        <dbReference type="PROSITE-ProRule" id="PRU00335"/>
    </source>
</evidence>
<dbReference type="GO" id="GO:0046677">
    <property type="term" value="P:response to antibiotic"/>
    <property type="evidence" value="ECO:0007669"/>
    <property type="project" value="InterPro"/>
</dbReference>
<dbReference type="AlphaFoldDB" id="A0A6I3M576"/>
<evidence type="ECO:0000313" key="7">
    <source>
        <dbReference type="Proteomes" id="UP000433071"/>
    </source>
</evidence>
<evidence type="ECO:0000256" key="2">
    <source>
        <dbReference type="ARBA" id="ARBA00023125"/>
    </source>
</evidence>
<name>A0A6I3M576_9MICO</name>
<dbReference type="Pfam" id="PF00440">
    <property type="entry name" value="TetR_N"/>
    <property type="match status" value="1"/>
</dbReference>
<feature type="DNA-binding region" description="H-T-H motif" evidence="4">
    <location>
        <begin position="29"/>
        <end position="48"/>
    </location>
</feature>
<dbReference type="InterPro" id="IPR001647">
    <property type="entry name" value="HTH_TetR"/>
</dbReference>
<dbReference type="Gene3D" id="1.10.10.60">
    <property type="entry name" value="Homeodomain-like"/>
    <property type="match status" value="1"/>
</dbReference>
<dbReference type="EMBL" id="WMLB01000023">
    <property type="protein sequence ID" value="MTH68629.1"/>
    <property type="molecule type" value="Genomic_DNA"/>
</dbReference>
<keyword evidence="2 4" id="KW-0238">DNA-binding</keyword>
<dbReference type="SUPFAM" id="SSF48498">
    <property type="entry name" value="Tetracyclin repressor-like, C-terminal domain"/>
    <property type="match status" value="1"/>
</dbReference>
<comment type="caution">
    <text evidence="6">The sequence shown here is derived from an EMBL/GenBank/DDBJ whole genome shotgun (WGS) entry which is preliminary data.</text>
</comment>
<sequence>MPAPAKVTPDALRAAARAILERAGQPGLTMQAVAAELGVRAPSLYKHLRDRDALVRLVAESVAAELGERMDRVLAAETDASDAVRAIAASARRYAHEHPHGYGLIFGPLPEPARARGSAMERASVAILEAARRLSGEGRALETARTITAWMHGFVSMEIAGAFRLGGSVDEAWEYGLDHLVRGLAAPD</sequence>
<dbReference type="InterPro" id="IPR025996">
    <property type="entry name" value="MT1864/Rv1816-like_C"/>
</dbReference>
<dbReference type="InterPro" id="IPR050109">
    <property type="entry name" value="HTH-type_TetR-like_transc_reg"/>
</dbReference>
<dbReference type="InterPro" id="IPR036271">
    <property type="entry name" value="Tet_transcr_reg_TetR-rel_C_sf"/>
</dbReference>
<dbReference type="Proteomes" id="UP000433071">
    <property type="component" value="Unassembled WGS sequence"/>
</dbReference>
<dbReference type="PRINTS" id="PR00400">
    <property type="entry name" value="TETREPRESSOR"/>
</dbReference>
<dbReference type="RefSeq" id="WP_155051730.1">
    <property type="nucleotide sequence ID" value="NZ_BAAAIB010000002.1"/>
</dbReference>
<accession>A0A6I3M576</accession>
<evidence type="ECO:0000259" key="5">
    <source>
        <dbReference type="PROSITE" id="PS50977"/>
    </source>
</evidence>
<keyword evidence="3" id="KW-0804">Transcription</keyword>
<organism evidence="6 7">
    <name type="scientific">Agromyces bracchium</name>
    <dbReference type="NCBI Taxonomy" id="88376"/>
    <lineage>
        <taxon>Bacteria</taxon>
        <taxon>Bacillati</taxon>
        <taxon>Actinomycetota</taxon>
        <taxon>Actinomycetes</taxon>
        <taxon>Micrococcales</taxon>
        <taxon>Microbacteriaceae</taxon>
        <taxon>Agromyces</taxon>
    </lineage>
</organism>
<dbReference type="PANTHER" id="PTHR30055">
    <property type="entry name" value="HTH-TYPE TRANSCRIPTIONAL REGULATOR RUTR"/>
    <property type="match status" value="1"/>
</dbReference>
<dbReference type="PANTHER" id="PTHR30055:SF239">
    <property type="entry name" value="TRANSCRIPTIONAL REGULATORY PROTEIN"/>
    <property type="match status" value="1"/>
</dbReference>
<dbReference type="SUPFAM" id="SSF46689">
    <property type="entry name" value="Homeodomain-like"/>
    <property type="match status" value="1"/>
</dbReference>
<evidence type="ECO:0000256" key="3">
    <source>
        <dbReference type="ARBA" id="ARBA00023163"/>
    </source>
</evidence>
<dbReference type="PROSITE" id="PS50977">
    <property type="entry name" value="HTH_TETR_2"/>
    <property type="match status" value="1"/>
</dbReference>